<dbReference type="Proteomes" id="UP001558652">
    <property type="component" value="Unassembled WGS sequence"/>
</dbReference>
<accession>A0ABD0Y4W9</accession>
<sequence>MASKRRNMFYENKKQETTEIGGVIRPRLLGMTRAVRDPGPSPVLLFLLVVGLVPTVHPSTLVLLSQPQPEEPLRTKTESRIRPRRDTVERHAGLPLILKGAREPDTNSFPFQGRHFPTCSQRPKMKVQTDGNGALTMHAENGTKVPMGRVEIIPDSKLLRVVPGTRYKVGAIRIPKDGVVLKSEKIHDINKTTPSLRKNEANGMNMRVSVWPDKVGADIRDRKVGGGSTRDPYPERRNIRETDGRRLRMRDEQIGEEQVKRRFSDRNKRMIGERINVKNSMRESRESDEIGLRIVGKRRRSIGPPAPHKGVEGSPFIRPKQDIEVLTGHDRFKKHNINGAETADHGHLRRLVPREDFSTTDSLMEKNNNNSSMKKRLIEVGNKYKSRKYKYENSAAQENNPSDGDRTVLKYTYELRKETGKHSSLRGNSYRPERKAKLERSVGGPEGNLMENGNQLLKDSVIRVDFKEDYNVKTADEEYVDRRITNTDVSVIASEPMRNNVGFNQRTAPKFVLCCSHENGRDPTLSDSMKSAHASESGEQGLPNFRGEDGGFERLTQSNASVRSSSKPVEEQDVLSGLNRKRRSAPKSTPRKCGDADVNSRVGFLRDRRLKLFSTSGDCEQRGARPAFSKPSPAMLLATTGSSPLEGDEALWKFLHELRGLSKKGGRKKSSSRMSHDYPDYLQDQAPEGREEVGGGVVSILGLFELSQWGAPRPEGLQELAAAQLAVEHVNEHQLLGPATLKLVTNDTKVSSHKLSSIG</sequence>
<feature type="region of interest" description="Disordered" evidence="1">
    <location>
        <begin position="522"/>
        <end position="597"/>
    </location>
</feature>
<evidence type="ECO:0000313" key="3">
    <source>
        <dbReference type="Proteomes" id="UP001558652"/>
    </source>
</evidence>
<organism evidence="2 3">
    <name type="scientific">Ranatra chinensis</name>
    <dbReference type="NCBI Taxonomy" id="642074"/>
    <lineage>
        <taxon>Eukaryota</taxon>
        <taxon>Metazoa</taxon>
        <taxon>Ecdysozoa</taxon>
        <taxon>Arthropoda</taxon>
        <taxon>Hexapoda</taxon>
        <taxon>Insecta</taxon>
        <taxon>Pterygota</taxon>
        <taxon>Neoptera</taxon>
        <taxon>Paraneoptera</taxon>
        <taxon>Hemiptera</taxon>
        <taxon>Heteroptera</taxon>
        <taxon>Panheteroptera</taxon>
        <taxon>Nepomorpha</taxon>
        <taxon>Nepidae</taxon>
        <taxon>Ranatrinae</taxon>
        <taxon>Ranatra</taxon>
    </lineage>
</organism>
<dbReference type="AlphaFoldDB" id="A0ABD0Y4W9"/>
<evidence type="ECO:0000256" key="1">
    <source>
        <dbReference type="SAM" id="MobiDB-lite"/>
    </source>
</evidence>
<name>A0ABD0Y4W9_9HEMI</name>
<feature type="region of interest" description="Disordered" evidence="1">
    <location>
        <begin position="219"/>
        <end position="247"/>
    </location>
</feature>
<dbReference type="EMBL" id="JBFDAA010000015">
    <property type="protein sequence ID" value="KAL1117730.1"/>
    <property type="molecule type" value="Genomic_DNA"/>
</dbReference>
<evidence type="ECO:0000313" key="2">
    <source>
        <dbReference type="EMBL" id="KAL1117730.1"/>
    </source>
</evidence>
<feature type="compositionally biased region" description="Basic and acidic residues" evidence="1">
    <location>
        <begin position="431"/>
        <end position="440"/>
    </location>
</feature>
<feature type="region of interest" description="Disordered" evidence="1">
    <location>
        <begin position="420"/>
        <end position="452"/>
    </location>
</feature>
<comment type="caution">
    <text evidence="2">The sequence shown here is derived from an EMBL/GenBank/DDBJ whole genome shotgun (WGS) entry which is preliminary data.</text>
</comment>
<keyword evidence="3" id="KW-1185">Reference proteome</keyword>
<dbReference type="Gene3D" id="3.40.50.2300">
    <property type="match status" value="1"/>
</dbReference>
<reference evidence="2 3" key="1">
    <citation type="submission" date="2024-07" db="EMBL/GenBank/DDBJ databases">
        <title>Chromosome-level genome assembly of the water stick insect Ranatra chinensis (Heteroptera: Nepidae).</title>
        <authorList>
            <person name="Liu X."/>
        </authorList>
    </citation>
    <scope>NUCLEOTIDE SEQUENCE [LARGE SCALE GENOMIC DNA]</scope>
    <source>
        <strain evidence="2">Cailab_2021Rc</strain>
        <tissue evidence="2">Muscle</tissue>
    </source>
</reference>
<feature type="compositionally biased region" description="Basic and acidic residues" evidence="1">
    <location>
        <begin position="232"/>
        <end position="247"/>
    </location>
</feature>
<protein>
    <submittedName>
        <fullName evidence="2">Uncharacterized protein</fullName>
    </submittedName>
</protein>
<gene>
    <name evidence="2" type="ORF">AAG570_004045</name>
</gene>
<proteinExistence type="predicted"/>
<feature type="compositionally biased region" description="Polar residues" evidence="1">
    <location>
        <begin position="555"/>
        <end position="567"/>
    </location>
</feature>